<accession>A0A4Y9A9W8</accession>
<keyword evidence="3" id="KW-1185">Reference proteome</keyword>
<feature type="transmembrane region" description="Helical" evidence="1">
    <location>
        <begin position="263"/>
        <end position="284"/>
    </location>
</feature>
<keyword evidence="1" id="KW-0472">Membrane</keyword>
<dbReference type="OrthoDB" id="2435931at2"/>
<feature type="transmembrane region" description="Helical" evidence="1">
    <location>
        <begin position="134"/>
        <end position="155"/>
    </location>
</feature>
<feature type="transmembrane region" description="Helical" evidence="1">
    <location>
        <begin position="203"/>
        <end position="227"/>
    </location>
</feature>
<gene>
    <name evidence="2" type="ORF">E4U82_10950</name>
</gene>
<dbReference type="Proteomes" id="UP000298484">
    <property type="component" value="Unassembled WGS sequence"/>
</dbReference>
<dbReference type="InterPro" id="IPR047928">
    <property type="entry name" value="Perm_prefix_1"/>
</dbReference>
<feature type="transmembrane region" description="Helical" evidence="1">
    <location>
        <begin position="108"/>
        <end position="127"/>
    </location>
</feature>
<dbReference type="NCBIfam" id="NF038403">
    <property type="entry name" value="perm_prefix_1"/>
    <property type="match status" value="1"/>
</dbReference>
<keyword evidence="1" id="KW-0812">Transmembrane</keyword>
<proteinExistence type="predicted"/>
<evidence type="ECO:0000313" key="2">
    <source>
        <dbReference type="EMBL" id="TFJ92666.1"/>
    </source>
</evidence>
<keyword evidence="1" id="KW-1133">Transmembrane helix</keyword>
<name>A0A4Y9A9W8_9BACI</name>
<protein>
    <submittedName>
        <fullName evidence="2">Uncharacterized protein</fullName>
    </submittedName>
</protein>
<dbReference type="AlphaFoldDB" id="A0A4Y9A9W8"/>
<feature type="transmembrane region" description="Helical" evidence="1">
    <location>
        <begin position="233"/>
        <end position="251"/>
    </location>
</feature>
<feature type="transmembrane region" description="Helical" evidence="1">
    <location>
        <begin position="161"/>
        <end position="182"/>
    </location>
</feature>
<sequence>MTNMERHVEKILEQMQSPHDEREEIREEVLNHLEEAKQHYISGGFNEKQAEKRVLSEFGSAETIGNQLQESMYPYQRGLLYVIGIGTILFGVIFYLTSAFFLHNPIPVWLAIQLVTGGTVTLAAINISFVGRYFYLVNVLLLVNVLWNGINIAIMEVRPRWQAIFFGIYLLVLVGLGLVAVIRNAYYSSSPAASKQRHRGMVLLSHIVNLLFGLVVAGVSLFFLWALLAFSEAKADVILTVVPIIIWVITYKFQMRYIPKKPLISIATGLGFSVLSIVLPFMILRLL</sequence>
<dbReference type="EMBL" id="SRHY01000017">
    <property type="protein sequence ID" value="TFJ92666.1"/>
    <property type="molecule type" value="Genomic_DNA"/>
</dbReference>
<organism evidence="2 3">
    <name type="scientific">Lentibacillus salicampi</name>
    <dbReference type="NCBI Taxonomy" id="175306"/>
    <lineage>
        <taxon>Bacteria</taxon>
        <taxon>Bacillati</taxon>
        <taxon>Bacillota</taxon>
        <taxon>Bacilli</taxon>
        <taxon>Bacillales</taxon>
        <taxon>Bacillaceae</taxon>
        <taxon>Lentibacillus</taxon>
    </lineage>
</organism>
<dbReference type="RefSeq" id="WP_135110225.1">
    <property type="nucleotide sequence ID" value="NZ_SRHY01000017.1"/>
</dbReference>
<evidence type="ECO:0000256" key="1">
    <source>
        <dbReference type="SAM" id="Phobius"/>
    </source>
</evidence>
<feature type="transmembrane region" description="Helical" evidence="1">
    <location>
        <begin position="79"/>
        <end position="102"/>
    </location>
</feature>
<reference evidence="2 3" key="1">
    <citation type="submission" date="2019-03" db="EMBL/GenBank/DDBJ databases">
        <title>Genome sequence of Lentibacillus salicampi ATCC BAA-719.</title>
        <authorList>
            <person name="Maclea K.S."/>
            <person name="Simoes Junior M."/>
        </authorList>
    </citation>
    <scope>NUCLEOTIDE SEQUENCE [LARGE SCALE GENOMIC DNA]</scope>
    <source>
        <strain evidence="2 3">ATCC BAA-719</strain>
    </source>
</reference>
<evidence type="ECO:0000313" key="3">
    <source>
        <dbReference type="Proteomes" id="UP000298484"/>
    </source>
</evidence>
<comment type="caution">
    <text evidence="2">The sequence shown here is derived from an EMBL/GenBank/DDBJ whole genome shotgun (WGS) entry which is preliminary data.</text>
</comment>